<organism evidence="1 2">
    <name type="scientific">Pendulispora albinea</name>
    <dbReference type="NCBI Taxonomy" id="2741071"/>
    <lineage>
        <taxon>Bacteria</taxon>
        <taxon>Pseudomonadati</taxon>
        <taxon>Myxococcota</taxon>
        <taxon>Myxococcia</taxon>
        <taxon>Myxococcales</taxon>
        <taxon>Sorangiineae</taxon>
        <taxon>Pendulisporaceae</taxon>
        <taxon>Pendulispora</taxon>
    </lineage>
</organism>
<reference evidence="1 2" key="1">
    <citation type="submission" date="2021-12" db="EMBL/GenBank/DDBJ databases">
        <title>Discovery of the Pendulisporaceae a myxobacterial family with distinct sporulation behavior and unique specialized metabolism.</title>
        <authorList>
            <person name="Garcia R."/>
            <person name="Popoff A."/>
            <person name="Bader C.D."/>
            <person name="Loehr J."/>
            <person name="Walesch S."/>
            <person name="Walt C."/>
            <person name="Boldt J."/>
            <person name="Bunk B."/>
            <person name="Haeckl F.J.F.P.J."/>
            <person name="Gunesch A.P."/>
            <person name="Birkelbach J."/>
            <person name="Nuebel U."/>
            <person name="Pietschmann T."/>
            <person name="Bach T."/>
            <person name="Mueller R."/>
        </authorList>
    </citation>
    <scope>NUCLEOTIDE SEQUENCE [LARGE SCALE GENOMIC DNA]</scope>
    <source>
        <strain evidence="1 2">MSr11954</strain>
    </source>
</reference>
<dbReference type="Pfam" id="PF14234">
    <property type="entry name" value="DUF4336"/>
    <property type="match status" value="1"/>
</dbReference>
<keyword evidence="2" id="KW-1185">Reference proteome</keyword>
<dbReference type="SUPFAM" id="SSF56281">
    <property type="entry name" value="Metallo-hydrolase/oxidoreductase"/>
    <property type="match status" value="1"/>
</dbReference>
<dbReference type="InterPro" id="IPR025638">
    <property type="entry name" value="DUF4336"/>
</dbReference>
<evidence type="ECO:0000313" key="1">
    <source>
        <dbReference type="EMBL" id="WXB11994.1"/>
    </source>
</evidence>
<protein>
    <submittedName>
        <fullName evidence="1">DUF4336 domain-containing protein</fullName>
    </submittedName>
</protein>
<name>A0ABZ2LM46_9BACT</name>
<dbReference type="PANTHER" id="PTHR33835:SF1">
    <property type="entry name" value="METALLO-BETA-LACTAMASE DOMAIN-CONTAINING PROTEIN"/>
    <property type="match status" value="1"/>
</dbReference>
<proteinExistence type="predicted"/>
<dbReference type="InterPro" id="IPR036866">
    <property type="entry name" value="RibonucZ/Hydroxyglut_hydro"/>
</dbReference>
<sequence>MLHMITDVLWTLEDTIRLGGGMQMPARATIVRLSKGGQSGESKLVLHSPLAIDDETARGIARLGKVEWIVAPNCMHHLFLKGACERWPNARVLGAPGLERKLGEGVRFEALPSEGPLFDGEMAVRRIDGAPSLAEHVFFHPGSRTLVVSDLVFNVHAAPGFSLPLFLRIVSAWKKLAQSRVWRLLVKDRAAAAQSAEDVLRWDFDRLVMAHGDVVEANAREELATALTWMRHLPSPPLSARTTG</sequence>
<dbReference type="EMBL" id="CP089984">
    <property type="protein sequence ID" value="WXB11994.1"/>
    <property type="molecule type" value="Genomic_DNA"/>
</dbReference>
<dbReference type="PANTHER" id="PTHR33835">
    <property type="entry name" value="YALI0C07656P"/>
    <property type="match status" value="1"/>
</dbReference>
<accession>A0ABZ2LM46</accession>
<gene>
    <name evidence="1" type="ORF">LZC94_29585</name>
</gene>
<dbReference type="RefSeq" id="WP_394821611.1">
    <property type="nucleotide sequence ID" value="NZ_CP089984.1"/>
</dbReference>
<dbReference type="Proteomes" id="UP001370348">
    <property type="component" value="Chromosome"/>
</dbReference>
<evidence type="ECO:0000313" key="2">
    <source>
        <dbReference type="Proteomes" id="UP001370348"/>
    </source>
</evidence>